<dbReference type="AlphaFoldDB" id="A0A078M3R6"/>
<dbReference type="PANTHER" id="PTHR46268">
    <property type="entry name" value="STRESS RESPONSE PROTEIN NHAX"/>
    <property type="match status" value="1"/>
</dbReference>
<evidence type="ECO:0000313" key="4">
    <source>
        <dbReference type="Proteomes" id="UP000044136"/>
    </source>
</evidence>
<dbReference type="PRINTS" id="PR01438">
    <property type="entry name" value="UNVRSLSTRESS"/>
</dbReference>
<dbReference type="Pfam" id="PF00582">
    <property type="entry name" value="Usp"/>
    <property type="match status" value="1"/>
</dbReference>
<reference evidence="3 4" key="1">
    <citation type="submission" date="2014-07" db="EMBL/GenBank/DDBJ databases">
        <authorList>
            <person name="Urmite Genomes Urmite Genomes"/>
        </authorList>
    </citation>
    <scope>NUCLEOTIDE SEQUENCE [LARGE SCALE GENOMIC DNA]</scope>
    <source>
        <strain evidence="3 4">13MG44_air</strain>
    </source>
</reference>
<organism evidence="3 4">
    <name type="scientific">Jeotgalicoccus saudimassiliensis</name>
    <dbReference type="NCBI Taxonomy" id="1461582"/>
    <lineage>
        <taxon>Bacteria</taxon>
        <taxon>Bacillati</taxon>
        <taxon>Bacillota</taxon>
        <taxon>Bacilli</taxon>
        <taxon>Bacillales</taxon>
        <taxon>Staphylococcaceae</taxon>
        <taxon>Jeotgalicoccus</taxon>
    </lineage>
</organism>
<dbReference type="InterPro" id="IPR014729">
    <property type="entry name" value="Rossmann-like_a/b/a_fold"/>
</dbReference>
<sequence length="137" mass="15172">MYKSILLAADGSENSMRAAEETLNFINENTEVTILNVIDPADAKNDVLHSGPAESTVHKRKEKLSKIIEVYEKNNIPYKVHYEQGTPNETVVSFANKGTFQLVVLGSRGLNSLQEMVMGSVSHKVAKRSEIPVMIVK</sequence>
<dbReference type="RefSeq" id="WP_035810130.1">
    <property type="nucleotide sequence ID" value="NZ_CCSE01000001.1"/>
</dbReference>
<dbReference type="PANTHER" id="PTHR46268:SF6">
    <property type="entry name" value="UNIVERSAL STRESS PROTEIN UP12"/>
    <property type="match status" value="1"/>
</dbReference>
<dbReference type="Proteomes" id="UP000044136">
    <property type="component" value="Unassembled WGS sequence"/>
</dbReference>
<dbReference type="OrthoDB" id="9777884at2"/>
<evidence type="ECO:0000256" key="1">
    <source>
        <dbReference type="ARBA" id="ARBA00008791"/>
    </source>
</evidence>
<comment type="similarity">
    <text evidence="1">Belongs to the universal stress protein A family.</text>
</comment>
<dbReference type="SUPFAM" id="SSF52402">
    <property type="entry name" value="Adenine nucleotide alpha hydrolases-like"/>
    <property type="match status" value="1"/>
</dbReference>
<dbReference type="CDD" id="cd00293">
    <property type="entry name" value="USP-like"/>
    <property type="match status" value="1"/>
</dbReference>
<feature type="domain" description="UspA" evidence="2">
    <location>
        <begin position="1"/>
        <end position="137"/>
    </location>
</feature>
<dbReference type="eggNOG" id="COG0589">
    <property type="taxonomic scope" value="Bacteria"/>
</dbReference>
<evidence type="ECO:0000259" key="2">
    <source>
        <dbReference type="Pfam" id="PF00582"/>
    </source>
</evidence>
<dbReference type="STRING" id="1461582.BN1048_01620"/>
<protein>
    <submittedName>
        <fullName evidence="3">Stress response protein NhaX</fullName>
    </submittedName>
</protein>
<name>A0A078M3R6_9STAP</name>
<accession>A0A078M3R6</accession>
<evidence type="ECO:0000313" key="3">
    <source>
        <dbReference type="EMBL" id="CEA02163.1"/>
    </source>
</evidence>
<dbReference type="EMBL" id="CCSE01000001">
    <property type="protein sequence ID" value="CEA02163.1"/>
    <property type="molecule type" value="Genomic_DNA"/>
</dbReference>
<dbReference type="Gene3D" id="3.40.50.620">
    <property type="entry name" value="HUPs"/>
    <property type="match status" value="1"/>
</dbReference>
<keyword evidence="4" id="KW-1185">Reference proteome</keyword>
<gene>
    <name evidence="3" type="primary">nhaX</name>
    <name evidence="3" type="ORF">BN1048_01620</name>
</gene>
<proteinExistence type="inferred from homology"/>
<dbReference type="HOGENOM" id="CLU_049301_16_3_9"/>
<dbReference type="InterPro" id="IPR006016">
    <property type="entry name" value="UspA"/>
</dbReference>
<dbReference type="InterPro" id="IPR006015">
    <property type="entry name" value="Universal_stress_UspA"/>
</dbReference>